<dbReference type="Proteomes" id="UP000237481">
    <property type="component" value="Unassembled WGS sequence"/>
</dbReference>
<gene>
    <name evidence="10" type="ORF">TPAR_02438</name>
</gene>
<evidence type="ECO:0000256" key="7">
    <source>
        <dbReference type="SAM" id="SignalP"/>
    </source>
</evidence>
<dbReference type="PROSITE" id="PS00138">
    <property type="entry name" value="SUBTILASE_SER"/>
    <property type="match status" value="1"/>
</dbReference>
<evidence type="ECO:0000256" key="5">
    <source>
        <dbReference type="ARBA" id="ARBA00022825"/>
    </source>
</evidence>
<dbReference type="STRING" id="94208.A0A2S4L4H9"/>
<evidence type="ECO:0000256" key="3">
    <source>
        <dbReference type="ARBA" id="ARBA00022729"/>
    </source>
</evidence>
<dbReference type="Pfam" id="PF00082">
    <property type="entry name" value="Peptidase_S8"/>
    <property type="match status" value="1"/>
</dbReference>
<feature type="active site" description="Charge relay system" evidence="6">
    <location>
        <position position="376"/>
    </location>
</feature>
<dbReference type="SUPFAM" id="SSF52743">
    <property type="entry name" value="Subtilisin-like"/>
    <property type="match status" value="1"/>
</dbReference>
<accession>A0A2S4L4H9</accession>
<keyword evidence="3 7" id="KW-0732">Signal</keyword>
<dbReference type="AlphaFoldDB" id="A0A2S4L4H9"/>
<dbReference type="PROSITE" id="PS00137">
    <property type="entry name" value="SUBTILASE_HIS"/>
    <property type="match status" value="1"/>
</dbReference>
<evidence type="ECO:0000256" key="2">
    <source>
        <dbReference type="ARBA" id="ARBA00022670"/>
    </source>
</evidence>
<dbReference type="GO" id="GO:0006508">
    <property type="term" value="P:proteolysis"/>
    <property type="evidence" value="ECO:0007669"/>
    <property type="project" value="UniProtKB-KW"/>
</dbReference>
<dbReference type="Gene3D" id="3.40.50.200">
    <property type="entry name" value="Peptidase S8/S53 domain"/>
    <property type="match status" value="1"/>
</dbReference>
<reference evidence="10 11" key="1">
    <citation type="submission" date="2018-01" db="EMBL/GenBank/DDBJ databases">
        <title>Harnessing the power of phylogenomics to disentangle the directionality and signatures of interkingdom host jumping in the parasitic fungal genus Tolypocladium.</title>
        <authorList>
            <person name="Quandt C.A."/>
            <person name="Patterson W."/>
            <person name="Spatafora J.W."/>
        </authorList>
    </citation>
    <scope>NUCLEOTIDE SEQUENCE [LARGE SCALE GENOMIC DNA]</scope>
    <source>
        <strain evidence="10 11">NRBC 100945</strain>
    </source>
</reference>
<dbReference type="InterPro" id="IPR037045">
    <property type="entry name" value="S8pro/Inhibitor_I9_sf"/>
</dbReference>
<evidence type="ECO:0000256" key="6">
    <source>
        <dbReference type="PROSITE-ProRule" id="PRU01240"/>
    </source>
</evidence>
<feature type="active site" description="Charge relay system" evidence="6">
    <location>
        <position position="167"/>
    </location>
</feature>
<organism evidence="10 11">
    <name type="scientific">Tolypocladium paradoxum</name>
    <dbReference type="NCBI Taxonomy" id="94208"/>
    <lineage>
        <taxon>Eukaryota</taxon>
        <taxon>Fungi</taxon>
        <taxon>Dikarya</taxon>
        <taxon>Ascomycota</taxon>
        <taxon>Pezizomycotina</taxon>
        <taxon>Sordariomycetes</taxon>
        <taxon>Hypocreomycetidae</taxon>
        <taxon>Hypocreales</taxon>
        <taxon>Ophiocordycipitaceae</taxon>
        <taxon>Tolypocladium</taxon>
    </lineage>
</organism>
<comment type="similarity">
    <text evidence="1 6">Belongs to the peptidase S8 family.</text>
</comment>
<dbReference type="InterPro" id="IPR000209">
    <property type="entry name" value="Peptidase_S8/S53_dom"/>
</dbReference>
<keyword evidence="11" id="KW-1185">Reference proteome</keyword>
<dbReference type="EMBL" id="PKSG01000253">
    <property type="protein sequence ID" value="POR37349.1"/>
    <property type="molecule type" value="Genomic_DNA"/>
</dbReference>
<dbReference type="Gene3D" id="3.30.70.80">
    <property type="entry name" value="Peptidase S8 propeptide/proteinase inhibitor I9"/>
    <property type="match status" value="1"/>
</dbReference>
<dbReference type="Pfam" id="PF05922">
    <property type="entry name" value="Inhibitor_I9"/>
    <property type="match status" value="1"/>
</dbReference>
<dbReference type="InterPro" id="IPR050131">
    <property type="entry name" value="Peptidase_S8_subtilisin-like"/>
</dbReference>
<dbReference type="InterPro" id="IPR034193">
    <property type="entry name" value="PCSK9_ProteinaseK-like"/>
</dbReference>
<feature type="domain" description="Peptidase S8/S53" evidence="8">
    <location>
        <begin position="158"/>
        <end position="413"/>
    </location>
</feature>
<dbReference type="GO" id="GO:0004252">
    <property type="term" value="F:serine-type endopeptidase activity"/>
    <property type="evidence" value="ECO:0007669"/>
    <property type="project" value="UniProtKB-UniRule"/>
</dbReference>
<dbReference type="InterPro" id="IPR023828">
    <property type="entry name" value="Peptidase_S8_Ser-AS"/>
</dbReference>
<dbReference type="SUPFAM" id="SSF54897">
    <property type="entry name" value="Protease propeptides/inhibitors"/>
    <property type="match status" value="1"/>
</dbReference>
<sequence length="432" mass="45764">MYLSLLLAVLPMGMASASDKRSEPAPLITPVATDGSKIIPDKYIVKFKTGSPLSILDAAVAKLTAKADHVYSEVFTGFAGTLDAAMLEALRDHPKVDYIEKDAAVYQFGNEQRSDEQQVDEQIGGTKIRLQKDAPWGLGRISHRKKGSNIYAYHESAGRGTCVYVIDGGIDDKHTVSLHLSSYLSWHEALKTWLTLCTKDFGGRAKQLVSFIPGEKTDGQGHGTHVAGTIGSRTYGVAKKATILGVKVFADSGLSSRALWIKGMDFVAKDKTQRCPKGKFVNMSLGTGTSAAVNSAAAALVKKGIFVGVAAGNTNQDVALWSPQSEPSVCVVGGTAMNDTRYEQSNWGKNVKINAPAVDVLSTKAGGGRKLMSGTSTAAPHVVGLAAYLASLEGLHGPAALCERIQKLAINGAITNQRNDTVNLLAFNGATK</sequence>
<protein>
    <submittedName>
        <fullName evidence="10">Subtilase serine protease</fullName>
    </submittedName>
</protein>
<feature type="active site" description="Charge relay system" evidence="6">
    <location>
        <position position="222"/>
    </location>
</feature>
<feature type="domain" description="Inhibitor I9" evidence="9">
    <location>
        <begin position="62"/>
        <end position="105"/>
    </location>
</feature>
<dbReference type="CDD" id="cd04077">
    <property type="entry name" value="Peptidases_S8_PCSK9_ProteinaseK_like"/>
    <property type="match status" value="1"/>
</dbReference>
<proteinExistence type="inferred from homology"/>
<dbReference type="OrthoDB" id="206201at2759"/>
<dbReference type="InterPro" id="IPR015500">
    <property type="entry name" value="Peptidase_S8_subtilisin-rel"/>
</dbReference>
<dbReference type="PANTHER" id="PTHR43806">
    <property type="entry name" value="PEPTIDASE S8"/>
    <property type="match status" value="1"/>
</dbReference>
<keyword evidence="4 6" id="KW-0378">Hydrolase</keyword>
<keyword evidence="2 6" id="KW-0645">Protease</keyword>
<evidence type="ECO:0000256" key="4">
    <source>
        <dbReference type="ARBA" id="ARBA00022801"/>
    </source>
</evidence>
<dbReference type="PANTHER" id="PTHR43806:SF58">
    <property type="entry name" value="ALKALINE PROTEASE 1-RELATED"/>
    <property type="match status" value="1"/>
</dbReference>
<feature type="signal peptide" evidence="7">
    <location>
        <begin position="1"/>
        <end position="17"/>
    </location>
</feature>
<evidence type="ECO:0000256" key="1">
    <source>
        <dbReference type="ARBA" id="ARBA00011073"/>
    </source>
</evidence>
<dbReference type="InterPro" id="IPR010259">
    <property type="entry name" value="S8pro/Inhibitor_I9"/>
</dbReference>
<dbReference type="InterPro" id="IPR036852">
    <property type="entry name" value="Peptidase_S8/S53_dom_sf"/>
</dbReference>
<evidence type="ECO:0000313" key="10">
    <source>
        <dbReference type="EMBL" id="POR37349.1"/>
    </source>
</evidence>
<dbReference type="PRINTS" id="PR00723">
    <property type="entry name" value="SUBTILISIN"/>
</dbReference>
<comment type="caution">
    <text evidence="10">The sequence shown here is derived from an EMBL/GenBank/DDBJ whole genome shotgun (WGS) entry which is preliminary data.</text>
</comment>
<evidence type="ECO:0000313" key="11">
    <source>
        <dbReference type="Proteomes" id="UP000237481"/>
    </source>
</evidence>
<keyword evidence="5 6" id="KW-0720">Serine protease</keyword>
<evidence type="ECO:0000259" key="9">
    <source>
        <dbReference type="Pfam" id="PF05922"/>
    </source>
</evidence>
<name>A0A2S4L4H9_9HYPO</name>
<evidence type="ECO:0000259" key="8">
    <source>
        <dbReference type="Pfam" id="PF00082"/>
    </source>
</evidence>
<feature type="chain" id="PRO_5015453353" evidence="7">
    <location>
        <begin position="18"/>
        <end position="432"/>
    </location>
</feature>
<dbReference type="GO" id="GO:0005576">
    <property type="term" value="C:extracellular region"/>
    <property type="evidence" value="ECO:0007669"/>
    <property type="project" value="UniProtKB-ARBA"/>
</dbReference>
<dbReference type="PROSITE" id="PS51892">
    <property type="entry name" value="SUBTILASE"/>
    <property type="match status" value="1"/>
</dbReference>
<dbReference type="InterPro" id="IPR022398">
    <property type="entry name" value="Peptidase_S8_His-AS"/>
</dbReference>